<feature type="region of interest" description="Disordered" evidence="6">
    <location>
        <begin position="419"/>
        <end position="469"/>
    </location>
</feature>
<dbReference type="InterPro" id="IPR001607">
    <property type="entry name" value="Znf_UBP"/>
</dbReference>
<dbReference type="Gene3D" id="3.30.40.10">
    <property type="entry name" value="Zinc/RING finger domain, C3HC4 (zinc finger)"/>
    <property type="match status" value="1"/>
</dbReference>
<dbReference type="InterPro" id="IPR028889">
    <property type="entry name" value="USP"/>
</dbReference>
<dbReference type="Pfam" id="PF02148">
    <property type="entry name" value="zf-UBP"/>
    <property type="match status" value="1"/>
</dbReference>
<dbReference type="PROSITE" id="PS00973">
    <property type="entry name" value="USP_2"/>
    <property type="match status" value="1"/>
</dbReference>
<feature type="compositionally biased region" description="Acidic residues" evidence="6">
    <location>
        <begin position="442"/>
        <end position="452"/>
    </location>
</feature>
<evidence type="ECO:0000256" key="4">
    <source>
        <dbReference type="PROSITE-ProRule" id="PRU00502"/>
    </source>
</evidence>
<evidence type="ECO:0000256" key="5">
    <source>
        <dbReference type="RuleBase" id="RU366025"/>
    </source>
</evidence>
<dbReference type="PROSITE" id="PS50271">
    <property type="entry name" value="ZF_UBP"/>
    <property type="match status" value="1"/>
</dbReference>
<dbReference type="InterPro" id="IPR038765">
    <property type="entry name" value="Papain-like_cys_pep_sf"/>
</dbReference>
<dbReference type="PANTHER" id="PTHR21646">
    <property type="entry name" value="UBIQUITIN CARBOXYL-TERMINAL HYDROLASE"/>
    <property type="match status" value="1"/>
</dbReference>
<dbReference type="InterPro" id="IPR013083">
    <property type="entry name" value="Znf_RING/FYVE/PHD"/>
</dbReference>
<keyword evidence="1" id="KW-0479">Metal-binding</keyword>
<dbReference type="SMART" id="SM00290">
    <property type="entry name" value="ZnF_UBP"/>
    <property type="match status" value="1"/>
</dbReference>
<comment type="caution">
    <text evidence="9">The sequence shown here is derived from an EMBL/GenBank/DDBJ whole genome shotgun (WGS) entry which is preliminary data.</text>
</comment>
<dbReference type="SUPFAM" id="SSF57850">
    <property type="entry name" value="RING/U-box"/>
    <property type="match status" value="1"/>
</dbReference>
<keyword evidence="3" id="KW-0862">Zinc</keyword>
<evidence type="ECO:0000313" key="10">
    <source>
        <dbReference type="Proteomes" id="UP001527925"/>
    </source>
</evidence>
<dbReference type="Proteomes" id="UP001527925">
    <property type="component" value="Unassembled WGS sequence"/>
</dbReference>
<comment type="similarity">
    <text evidence="5">Belongs to the peptidase C19 family.</text>
</comment>
<protein>
    <recommendedName>
        <fullName evidence="5">Ubiquitin carboxyl-terminal hydrolase</fullName>
        <ecNumber evidence="5">3.4.19.12</ecNumber>
    </recommendedName>
</protein>
<evidence type="ECO:0000259" key="7">
    <source>
        <dbReference type="PROSITE" id="PS50235"/>
    </source>
</evidence>
<dbReference type="SUPFAM" id="SSF54001">
    <property type="entry name" value="Cysteine proteinases"/>
    <property type="match status" value="1"/>
</dbReference>
<dbReference type="CDD" id="cd02674">
    <property type="entry name" value="Peptidase_C19R"/>
    <property type="match status" value="1"/>
</dbReference>
<dbReference type="Pfam" id="PF00443">
    <property type="entry name" value="UCH"/>
    <property type="match status" value="1"/>
</dbReference>
<evidence type="ECO:0000256" key="3">
    <source>
        <dbReference type="ARBA" id="ARBA00022833"/>
    </source>
</evidence>
<dbReference type="EMBL" id="JADGIZ020000018">
    <property type="protein sequence ID" value="KAL2916237.1"/>
    <property type="molecule type" value="Genomic_DNA"/>
</dbReference>
<dbReference type="InterPro" id="IPR001394">
    <property type="entry name" value="Peptidase_C19_UCH"/>
</dbReference>
<organism evidence="9 10">
    <name type="scientific">Polyrhizophydium stewartii</name>
    <dbReference type="NCBI Taxonomy" id="2732419"/>
    <lineage>
        <taxon>Eukaryota</taxon>
        <taxon>Fungi</taxon>
        <taxon>Fungi incertae sedis</taxon>
        <taxon>Chytridiomycota</taxon>
        <taxon>Chytridiomycota incertae sedis</taxon>
        <taxon>Chytridiomycetes</taxon>
        <taxon>Rhizophydiales</taxon>
        <taxon>Rhizophydiales incertae sedis</taxon>
        <taxon>Polyrhizophydium</taxon>
    </lineage>
</organism>
<keyword evidence="5" id="KW-0645">Protease</keyword>
<keyword evidence="5" id="KW-0788">Thiol protease</keyword>
<name>A0ABR4N9N3_9FUNG</name>
<keyword evidence="2 4" id="KW-0863">Zinc-finger</keyword>
<dbReference type="EC" id="3.4.19.12" evidence="5"/>
<feature type="domain" description="UBP-type" evidence="8">
    <location>
        <begin position="1"/>
        <end position="112"/>
    </location>
</feature>
<dbReference type="PROSITE" id="PS50235">
    <property type="entry name" value="USP_3"/>
    <property type="match status" value="1"/>
</dbReference>
<keyword evidence="5" id="KW-0833">Ubl conjugation pathway</keyword>
<sequence length="469" mass="51659">MDCVHFTREAFQPQAVEAGLAAQADPTDAACKACGEPTESKWACLACGEVNCGRFVKGHALDHFQASGHPVALDLDSKACHCYVCDEYVHAGEFELELDRLRARTTELLRGDSLPAGRGKAAAHKFEHVTGLTNLGNTCFMNAALQVLCHTDVLQKYVLQPLFSPMTPQFVAPSNSTSTRVTRQTASKEVEISIWTEFASLVQEMWSTNALSVVPESFLKAVWKFVPSVTCAECSTLSTKSELFLDLSLSIPEKVQSDSNSGGCTLDDCIRAFTDVEQLDQSDLYECGSCRGYKPASKQMVIERLPRVLTFHLKRFKFTRQSRAKIGTQVDFPLTGLDMAAYMSDADGKSFLYDLYGVIVHQGASGGSGHYISYIWSATNEAWFEMNDSRTRRTTPEAVLRQQAYMLFYVRRWRGSEPAGRAVSATPSPTAPLRIDTRVADPADDAGEDAGDACEASQDGHDAMRHRHE</sequence>
<evidence type="ECO:0000256" key="1">
    <source>
        <dbReference type="ARBA" id="ARBA00022723"/>
    </source>
</evidence>
<evidence type="ECO:0000313" key="9">
    <source>
        <dbReference type="EMBL" id="KAL2916237.1"/>
    </source>
</evidence>
<accession>A0ABR4N9N3</accession>
<dbReference type="InterPro" id="IPR050185">
    <property type="entry name" value="Ub_carboxyl-term_hydrolase"/>
</dbReference>
<dbReference type="Gene3D" id="3.90.70.10">
    <property type="entry name" value="Cysteine proteinases"/>
    <property type="match status" value="2"/>
</dbReference>
<keyword evidence="5" id="KW-0378">Hydrolase</keyword>
<dbReference type="InterPro" id="IPR018200">
    <property type="entry name" value="USP_CS"/>
</dbReference>
<reference evidence="9 10" key="1">
    <citation type="submission" date="2023-09" db="EMBL/GenBank/DDBJ databases">
        <title>Pangenome analysis of Batrachochytrium dendrobatidis and related Chytrids.</title>
        <authorList>
            <person name="Yacoub M.N."/>
            <person name="Stajich J.E."/>
            <person name="James T.Y."/>
        </authorList>
    </citation>
    <scope>NUCLEOTIDE SEQUENCE [LARGE SCALE GENOMIC DNA]</scope>
    <source>
        <strain evidence="9 10">JEL0888</strain>
    </source>
</reference>
<proteinExistence type="inferred from homology"/>
<feature type="domain" description="USP" evidence="7">
    <location>
        <begin position="130"/>
        <end position="412"/>
    </location>
</feature>
<gene>
    <name evidence="9" type="ORF">HK105_204328</name>
</gene>
<dbReference type="PANTHER" id="PTHR21646:SF86">
    <property type="entry name" value="UBIQUITIN CARBOXYL-TERMINAL HYDROLASE"/>
    <property type="match status" value="1"/>
</dbReference>
<comment type="catalytic activity">
    <reaction evidence="5">
        <text>Thiol-dependent hydrolysis of ester, thioester, amide, peptide and isopeptide bonds formed by the C-terminal Gly of ubiquitin (a 76-residue protein attached to proteins as an intracellular targeting signal).</text>
        <dbReference type="EC" id="3.4.19.12"/>
    </reaction>
</comment>
<evidence type="ECO:0000256" key="2">
    <source>
        <dbReference type="ARBA" id="ARBA00022771"/>
    </source>
</evidence>
<evidence type="ECO:0000259" key="8">
    <source>
        <dbReference type="PROSITE" id="PS50271"/>
    </source>
</evidence>
<keyword evidence="10" id="KW-1185">Reference proteome</keyword>
<evidence type="ECO:0000256" key="6">
    <source>
        <dbReference type="SAM" id="MobiDB-lite"/>
    </source>
</evidence>
<dbReference type="PROSITE" id="PS00972">
    <property type="entry name" value="USP_1"/>
    <property type="match status" value="1"/>
</dbReference>